<dbReference type="AlphaFoldDB" id="A0A382VJD8"/>
<dbReference type="EMBL" id="UINC01152435">
    <property type="protein sequence ID" value="SVD46617.1"/>
    <property type="molecule type" value="Genomic_DNA"/>
</dbReference>
<protein>
    <submittedName>
        <fullName evidence="1">Uncharacterized protein</fullName>
    </submittedName>
</protein>
<gene>
    <name evidence="1" type="ORF">METZ01_LOCUS399471</name>
</gene>
<accession>A0A382VJD8</accession>
<name>A0A382VJD8_9ZZZZ</name>
<proteinExistence type="predicted"/>
<organism evidence="1">
    <name type="scientific">marine metagenome</name>
    <dbReference type="NCBI Taxonomy" id="408172"/>
    <lineage>
        <taxon>unclassified sequences</taxon>
        <taxon>metagenomes</taxon>
        <taxon>ecological metagenomes</taxon>
    </lineage>
</organism>
<sequence>MLEKKINDLLFLAADPFNNQKLETLDYIAIEKELKNKFNEGYSFLEEFRKDCIRIYSNNERFTHTKIDNMFQLLEIMLNSRSVHLVHKLQKSYRAHHKTKRKANGIEDLTEEEERIVQLSHYTHKWRQEVEKKSGNKYTSFDHLKKINPKKADLYLKQKRGDNYRLHAIFQRVKRKKTIINKMLGRIMEEKIYSGKNGNKFDSKKCSVEDYFGIKVICPSWRNKGVL</sequence>
<reference evidence="1" key="1">
    <citation type="submission" date="2018-05" db="EMBL/GenBank/DDBJ databases">
        <authorList>
            <person name="Lanie J.A."/>
            <person name="Ng W.-L."/>
            <person name="Kazmierczak K.M."/>
            <person name="Andrzejewski T.M."/>
            <person name="Davidsen T.M."/>
            <person name="Wayne K.J."/>
            <person name="Tettelin H."/>
            <person name="Glass J.I."/>
            <person name="Rusch D."/>
            <person name="Podicherti R."/>
            <person name="Tsui H.-C.T."/>
            <person name="Winkler M.E."/>
        </authorList>
    </citation>
    <scope>NUCLEOTIDE SEQUENCE</scope>
</reference>
<evidence type="ECO:0000313" key="1">
    <source>
        <dbReference type="EMBL" id="SVD46617.1"/>
    </source>
</evidence>
<feature type="non-terminal residue" evidence="1">
    <location>
        <position position="227"/>
    </location>
</feature>